<keyword evidence="3" id="KW-1185">Reference proteome</keyword>
<keyword evidence="1" id="KW-1133">Transmembrane helix</keyword>
<organism evidence="2 3">
    <name type="scientific">Effrenium voratum</name>
    <dbReference type="NCBI Taxonomy" id="2562239"/>
    <lineage>
        <taxon>Eukaryota</taxon>
        <taxon>Sar</taxon>
        <taxon>Alveolata</taxon>
        <taxon>Dinophyceae</taxon>
        <taxon>Suessiales</taxon>
        <taxon>Symbiodiniaceae</taxon>
        <taxon>Effrenium</taxon>
    </lineage>
</organism>
<evidence type="ECO:0000313" key="3">
    <source>
        <dbReference type="Proteomes" id="UP001178507"/>
    </source>
</evidence>
<dbReference type="CDD" id="cd00060">
    <property type="entry name" value="FHA"/>
    <property type="match status" value="1"/>
</dbReference>
<dbReference type="SUPFAM" id="SSF49879">
    <property type="entry name" value="SMAD/FHA domain"/>
    <property type="match status" value="1"/>
</dbReference>
<reference evidence="2" key="1">
    <citation type="submission" date="2023-08" db="EMBL/GenBank/DDBJ databases">
        <authorList>
            <person name="Chen Y."/>
            <person name="Shah S."/>
            <person name="Dougan E. K."/>
            <person name="Thang M."/>
            <person name="Chan C."/>
        </authorList>
    </citation>
    <scope>NUCLEOTIDE SEQUENCE</scope>
</reference>
<comment type="caution">
    <text evidence="2">The sequence shown here is derived from an EMBL/GenBank/DDBJ whole genome shotgun (WGS) entry which is preliminary data.</text>
</comment>
<accession>A0AA36I2E0</accession>
<evidence type="ECO:0008006" key="4">
    <source>
        <dbReference type="Google" id="ProtNLM"/>
    </source>
</evidence>
<dbReference type="EMBL" id="CAUJNA010000657">
    <property type="protein sequence ID" value="CAJ1379783.1"/>
    <property type="molecule type" value="Genomic_DNA"/>
</dbReference>
<dbReference type="Gene3D" id="2.60.200.20">
    <property type="match status" value="1"/>
</dbReference>
<evidence type="ECO:0000313" key="2">
    <source>
        <dbReference type="EMBL" id="CAJ1379783.1"/>
    </source>
</evidence>
<dbReference type="AlphaFoldDB" id="A0AA36I2E0"/>
<sequence>MQAEMHPACASSSSSGLLWQFGLLAAALAAYGATMPALGVALGAQLAVAHRPGEGHRWRWDPRPFCALMVLLTVYLSTYPWHGFPGACAARGWPKRWRNLVTCTAVCAAATLSTIMKRPGSRYIYDALWCVHGYWLILATKAMCDLFTECSLPAQALTGSMAVTMEAVMFGWMAYMARIRQPCVVGMFDSRRWVQSMCNAYLGSCVAYTLALEDKGHWWHFMMVSLLCRSSFLLIFCSLNVGKVMCRLHSFRLLCLEERRVKGVPQQQAHWAKGVVRMDLIISVVVCLTSLRTFFQSYVNQVMMLLEERTVDMWLRGPAELTPGALHIISMATVSGLLWPLLPLDVPEVEELEVEVAKEYSPPYRLEEKDVYEAKVRELAGRGFSLRSLMAFWSQLLDGNVMPSFDPRLSTTNDVVREVVIPMSRRGRGGVALAELWNEGPVWPQKMVTHTWTNSFAHLTAAIVADALDLGSYAAVAEKLMTEEGVEALTAELERKGQISATYWVCAFAINQHASICSQVQDSRSRNSVSGELFHLCDCQEPKLLGDHPQSEMNKFDCMMAFLSQKVANFGQVIAVDEGFGVLHRAWCVAEIVEGSRLGLRARVEVLSQDAVDRNYRQLSFLDVRNCQASVPSDKEMILSKIANVEAFNLRLQSLVFGTCGLFADWQDGLERTKQVGRILRRALTDASTSSADSWPSFSSSFRDLDELPVVDVCYDEGEYSAADCMSQMASNWNTSCEGPRVLLELSGTGSKQDVPADQRRLGPFTLGKAPWIMGRRHQREFLQKTVKEECLDFISRDHFAIAHEDNTFVLLALSQNRLWLDRGKVEGARSLTRDEMLPLRPGDRILLGTGDAADCQRLCWRFSLERIGAASRASRGRCS</sequence>
<feature type="transmembrane region" description="Helical" evidence="1">
    <location>
        <begin position="21"/>
        <end position="44"/>
    </location>
</feature>
<keyword evidence="1" id="KW-0472">Membrane</keyword>
<evidence type="ECO:0000256" key="1">
    <source>
        <dbReference type="SAM" id="Phobius"/>
    </source>
</evidence>
<name>A0AA36I2E0_9DINO</name>
<protein>
    <recommendedName>
        <fullName evidence="4">FHA domain-containing protein</fullName>
    </recommendedName>
</protein>
<dbReference type="Proteomes" id="UP001178507">
    <property type="component" value="Unassembled WGS sequence"/>
</dbReference>
<proteinExistence type="predicted"/>
<keyword evidence="1" id="KW-0812">Transmembrane</keyword>
<gene>
    <name evidence="2" type="ORF">EVOR1521_LOCUS7917</name>
</gene>
<dbReference type="InterPro" id="IPR008984">
    <property type="entry name" value="SMAD_FHA_dom_sf"/>
</dbReference>